<accession>A0A6S7JE08</accession>
<name>A0A6S7JE08_PARCT</name>
<dbReference type="PANTHER" id="PTHR47510:SF3">
    <property type="entry name" value="ENDO_EXONUCLEASE_PHOSPHATASE DOMAIN-CONTAINING PROTEIN"/>
    <property type="match status" value="1"/>
</dbReference>
<dbReference type="AlphaFoldDB" id="A0A6S7JE08"/>
<proteinExistence type="predicted"/>
<gene>
    <name evidence="1" type="ORF">PACLA_8A041873</name>
</gene>
<evidence type="ECO:0000313" key="1">
    <source>
        <dbReference type="EMBL" id="CAB4015212.1"/>
    </source>
</evidence>
<keyword evidence="2" id="KW-1185">Reference proteome</keyword>
<sequence length="248" mass="28140">VHSKEKDNPKTWWSEIKRLGGMKSMNSSLINFINIAGFEDISEQELANRINTAFLEPLSEYKLSSPLERLNLEENPDFLEVSEERVLSQLKKLNPSKSGGPDEVPNWLLREYAVILALPISLLLNASYKQQRLPAIWKLANVSPLPKVKIVQDLKKELRPISLTPNISKVAEHFVVNDYVKPALLKKIDPNQYGAIPKSSTIFALLSMVHNWTSGLDGTGSTIRIILLDYQKAFDLIDHIILFKNYFS</sequence>
<reference evidence="1" key="1">
    <citation type="submission" date="2020-04" db="EMBL/GenBank/DDBJ databases">
        <authorList>
            <person name="Alioto T."/>
            <person name="Alioto T."/>
            <person name="Gomez Garrido J."/>
        </authorList>
    </citation>
    <scope>NUCLEOTIDE SEQUENCE</scope>
    <source>
        <strain evidence="1">A484AB</strain>
    </source>
</reference>
<organism evidence="1 2">
    <name type="scientific">Paramuricea clavata</name>
    <name type="common">Red gorgonian</name>
    <name type="synonym">Violescent sea-whip</name>
    <dbReference type="NCBI Taxonomy" id="317549"/>
    <lineage>
        <taxon>Eukaryota</taxon>
        <taxon>Metazoa</taxon>
        <taxon>Cnidaria</taxon>
        <taxon>Anthozoa</taxon>
        <taxon>Octocorallia</taxon>
        <taxon>Malacalcyonacea</taxon>
        <taxon>Plexauridae</taxon>
        <taxon>Paramuricea</taxon>
    </lineage>
</organism>
<comment type="caution">
    <text evidence="1">The sequence shown here is derived from an EMBL/GenBank/DDBJ whole genome shotgun (WGS) entry which is preliminary data.</text>
</comment>
<dbReference type="EMBL" id="CACRXK020008627">
    <property type="protein sequence ID" value="CAB4015212.1"/>
    <property type="molecule type" value="Genomic_DNA"/>
</dbReference>
<dbReference type="OrthoDB" id="5978128at2759"/>
<dbReference type="Proteomes" id="UP001152795">
    <property type="component" value="Unassembled WGS sequence"/>
</dbReference>
<evidence type="ECO:0000313" key="2">
    <source>
        <dbReference type="Proteomes" id="UP001152795"/>
    </source>
</evidence>
<dbReference type="PANTHER" id="PTHR47510">
    <property type="entry name" value="REVERSE TRANSCRIPTASE DOMAIN-CONTAINING PROTEIN"/>
    <property type="match status" value="1"/>
</dbReference>
<feature type="non-terminal residue" evidence="1">
    <location>
        <position position="1"/>
    </location>
</feature>
<protein>
    <submittedName>
        <fullName evidence="1">Uncharacterized protein</fullName>
    </submittedName>
</protein>